<name>A0A8S5MJI7_9CAUD</name>
<sequence>MTRFAIVCTAPSVIYCIIENIVKSLAKMRGFFYWR</sequence>
<protein>
    <submittedName>
        <fullName evidence="1">Uncharacterized protein</fullName>
    </submittedName>
</protein>
<accession>A0A8S5MJI7</accession>
<evidence type="ECO:0000313" key="1">
    <source>
        <dbReference type="EMBL" id="DAD82402.1"/>
    </source>
</evidence>
<reference evidence="1" key="1">
    <citation type="journal article" date="2021" name="Proc. Natl. Acad. Sci. U.S.A.">
        <title>A Catalog of Tens of Thousands of Viruses from Human Metagenomes Reveals Hidden Associations with Chronic Diseases.</title>
        <authorList>
            <person name="Tisza M.J."/>
            <person name="Buck C.B."/>
        </authorList>
    </citation>
    <scope>NUCLEOTIDE SEQUENCE</scope>
    <source>
        <strain evidence="1">CtF7F8</strain>
    </source>
</reference>
<proteinExistence type="predicted"/>
<organism evidence="1">
    <name type="scientific">Siphoviridae sp. ctF7F8</name>
    <dbReference type="NCBI Taxonomy" id="2826211"/>
    <lineage>
        <taxon>Viruses</taxon>
        <taxon>Duplodnaviria</taxon>
        <taxon>Heunggongvirae</taxon>
        <taxon>Uroviricota</taxon>
        <taxon>Caudoviricetes</taxon>
    </lineage>
</organism>
<dbReference type="EMBL" id="BK014917">
    <property type="protein sequence ID" value="DAD82402.1"/>
    <property type="molecule type" value="Genomic_DNA"/>
</dbReference>